<evidence type="ECO:0000313" key="3">
    <source>
        <dbReference type="Proteomes" id="UP000316476"/>
    </source>
</evidence>
<comment type="caution">
    <text evidence="2">The sequence shown here is derived from an EMBL/GenBank/DDBJ whole genome shotgun (WGS) entry which is preliminary data.</text>
</comment>
<gene>
    <name evidence="2" type="ORF">V7x_02290</name>
</gene>
<dbReference type="EMBL" id="SJPZ01000001">
    <property type="protein sequence ID" value="TWU64685.1"/>
    <property type="molecule type" value="Genomic_DNA"/>
</dbReference>
<accession>A0A5C6FSZ7</accession>
<dbReference type="Proteomes" id="UP000316476">
    <property type="component" value="Unassembled WGS sequence"/>
</dbReference>
<evidence type="ECO:0000259" key="1">
    <source>
        <dbReference type="Pfam" id="PF06439"/>
    </source>
</evidence>
<proteinExistence type="predicted"/>
<feature type="domain" description="3-keto-alpha-glucoside-1,2-lyase/3-keto-2-hydroxy-glucal hydratase" evidence="1">
    <location>
        <begin position="73"/>
        <end position="274"/>
    </location>
</feature>
<dbReference type="InterPro" id="IPR010496">
    <property type="entry name" value="AL/BT2_dom"/>
</dbReference>
<organism evidence="2 3">
    <name type="scientific">Crateriforma conspicua</name>
    <dbReference type="NCBI Taxonomy" id="2527996"/>
    <lineage>
        <taxon>Bacteria</taxon>
        <taxon>Pseudomonadati</taxon>
        <taxon>Planctomycetota</taxon>
        <taxon>Planctomycetia</taxon>
        <taxon>Planctomycetales</taxon>
        <taxon>Planctomycetaceae</taxon>
        <taxon>Crateriforma</taxon>
    </lineage>
</organism>
<dbReference type="GO" id="GO:0016787">
    <property type="term" value="F:hydrolase activity"/>
    <property type="evidence" value="ECO:0007669"/>
    <property type="project" value="InterPro"/>
</dbReference>
<reference evidence="2 3" key="1">
    <citation type="submission" date="2019-02" db="EMBL/GenBank/DDBJ databases">
        <title>Deep-cultivation of Planctomycetes and their phenomic and genomic characterization uncovers novel biology.</title>
        <authorList>
            <person name="Wiegand S."/>
            <person name="Jogler M."/>
            <person name="Boedeker C."/>
            <person name="Pinto D."/>
            <person name="Vollmers J."/>
            <person name="Rivas-Marin E."/>
            <person name="Kohn T."/>
            <person name="Peeters S.H."/>
            <person name="Heuer A."/>
            <person name="Rast P."/>
            <person name="Oberbeckmann S."/>
            <person name="Bunk B."/>
            <person name="Jeske O."/>
            <person name="Meyerdierks A."/>
            <person name="Storesund J.E."/>
            <person name="Kallscheuer N."/>
            <person name="Luecker S."/>
            <person name="Lage O.M."/>
            <person name="Pohl T."/>
            <person name="Merkel B.J."/>
            <person name="Hornburger P."/>
            <person name="Mueller R.-W."/>
            <person name="Bruemmer F."/>
            <person name="Labrenz M."/>
            <person name="Spormann A.M."/>
            <person name="Op Den Camp H."/>
            <person name="Overmann J."/>
            <person name="Amann R."/>
            <person name="Jetten M.S.M."/>
            <person name="Mascher T."/>
            <person name="Medema M.H."/>
            <person name="Devos D.P."/>
            <person name="Kaster A.-K."/>
            <person name="Ovreas L."/>
            <person name="Rohde M."/>
            <person name="Galperin M.Y."/>
            <person name="Jogler C."/>
        </authorList>
    </citation>
    <scope>NUCLEOTIDE SEQUENCE [LARGE SCALE GENOMIC DNA]</scope>
    <source>
        <strain evidence="2 3">V7</strain>
    </source>
</reference>
<evidence type="ECO:0000313" key="2">
    <source>
        <dbReference type="EMBL" id="TWU64685.1"/>
    </source>
</evidence>
<protein>
    <recommendedName>
        <fullName evidence="1">3-keto-alpha-glucoside-1,2-lyase/3-keto-2-hydroxy-glucal hydratase domain-containing protein</fullName>
    </recommendedName>
</protein>
<dbReference type="Gene3D" id="2.60.120.560">
    <property type="entry name" value="Exo-inulinase, domain 1"/>
    <property type="match status" value="1"/>
</dbReference>
<dbReference type="Pfam" id="PF06439">
    <property type="entry name" value="3keto-disac_hyd"/>
    <property type="match status" value="1"/>
</dbReference>
<name>A0A5C6FSZ7_9PLAN</name>
<sequence length="285" mass="31687">MAKRASDFSKAAREMIVMMIRQSTCARSGFRSIGVAVVCFAFCLMATTFASLSAEDWADPGQQSASVLLPPDGAVVLFDGSGFDAWKPFSFQWINPDDDQRQIQWRIVDGNAMQIEFEFDGKRRKQFLCTKQSFGDYRLHLEFQLPSEGSGNSGVFFGPLYELQILNSAGKDKLGLGDCGAIYQIREPDVNAARPPGVWQTIDLVYEAAKIGGNGFMAEKDAARVSVWLNSTLIHDDVKLSLRRNKYAAFPETPLSPIVLQEHGSPVKFRNIWLLESTSTLDQNP</sequence>
<dbReference type="AlphaFoldDB" id="A0A5C6FSZ7"/>